<keyword evidence="1 2" id="KW-0732">Signal</keyword>
<dbReference type="GO" id="GO:0005886">
    <property type="term" value="C:plasma membrane"/>
    <property type="evidence" value="ECO:0007669"/>
    <property type="project" value="InterPro"/>
</dbReference>
<dbReference type="InterPro" id="IPR052910">
    <property type="entry name" value="ABC-Purine-Binding"/>
</dbReference>
<feature type="domain" description="ABC transporter substrate-binding protein PnrA-like" evidence="3">
    <location>
        <begin position="43"/>
        <end position="323"/>
    </location>
</feature>
<dbReference type="EMBL" id="CP017634">
    <property type="protein sequence ID" value="ATW26261.1"/>
    <property type="molecule type" value="Genomic_DNA"/>
</dbReference>
<evidence type="ECO:0000256" key="2">
    <source>
        <dbReference type="SAM" id="SignalP"/>
    </source>
</evidence>
<feature type="signal peptide" evidence="2">
    <location>
        <begin position="1"/>
        <end position="21"/>
    </location>
</feature>
<proteinExistence type="predicted"/>
<organism evidence="4 5">
    <name type="scientific">Formimonas warabiya</name>
    <dbReference type="NCBI Taxonomy" id="1761012"/>
    <lineage>
        <taxon>Bacteria</taxon>
        <taxon>Bacillati</taxon>
        <taxon>Bacillota</taxon>
        <taxon>Clostridia</taxon>
        <taxon>Eubacteriales</taxon>
        <taxon>Peptococcaceae</taxon>
        <taxon>Candidatus Formimonas</taxon>
    </lineage>
</organism>
<accession>A0A3G1KUY8</accession>
<gene>
    <name evidence="4" type="ORF">DCMF_17195</name>
</gene>
<reference evidence="4 5" key="1">
    <citation type="submission" date="2016-10" db="EMBL/GenBank/DDBJ databases">
        <title>Complete Genome Sequence of Peptococcaceae strain DCMF.</title>
        <authorList>
            <person name="Edwards R.J."/>
            <person name="Holland S.I."/>
            <person name="Deshpande N.P."/>
            <person name="Wong Y.K."/>
            <person name="Ertan H."/>
            <person name="Manefield M."/>
            <person name="Russell T.L."/>
            <person name="Lee M.J."/>
        </authorList>
    </citation>
    <scope>NUCLEOTIDE SEQUENCE [LARGE SCALE GENOMIC DNA]</scope>
    <source>
        <strain evidence="4 5">DCMF</strain>
    </source>
</reference>
<dbReference type="InterPro" id="IPR028082">
    <property type="entry name" value="Peripla_BP_I"/>
</dbReference>
<sequence>MKRLKSILVLLLAMLMIAAFAVGCGKQQAEETPEETPQAEPMKVGFIYVGSIGDAGYTFAHDQGAEFMKKELGDAVELVKAENVAENPADAERVLNQMVDQGCKVIFATSFGYMDSVIKVAAQHPDVVFLHCSGYKTAENVGTYFGQIEQPRYLSGIAAGKMTKANNIGYVAAFPIPECIRGINAFTMGALSVNPDVKVKVVWTNTWYDPAKEKDAAKSLLEAGADVIAQHQDTPGPMQAAEEAGAYGLSYNSDMSKYAPKAILTGPVWNWGPYYVKTVKAVQDGTWKSEQYWGPMSDGIVDLAPYASFMPDDVKQLIDSKKADILSGKLNIFTGPIKDQTGTVKVPEGTTMTGDEILNMNWFVQGVEGSLK</sequence>
<dbReference type="PANTHER" id="PTHR43208:SF1">
    <property type="entry name" value="ABC TRANSPORTER SUBSTRATE-BINDING PROTEIN"/>
    <property type="match status" value="1"/>
</dbReference>
<dbReference type="KEGG" id="fwa:DCMF_17195"/>
<dbReference type="CDD" id="cd19963">
    <property type="entry name" value="PBP1_BMP-like"/>
    <property type="match status" value="1"/>
</dbReference>
<dbReference type="Gene3D" id="3.40.50.2300">
    <property type="match status" value="2"/>
</dbReference>
<dbReference type="InterPro" id="IPR003760">
    <property type="entry name" value="PnrA-like"/>
</dbReference>
<evidence type="ECO:0000259" key="3">
    <source>
        <dbReference type="Pfam" id="PF02608"/>
    </source>
</evidence>
<dbReference type="OrthoDB" id="9769871at2"/>
<dbReference type="RefSeq" id="WP_148135558.1">
    <property type="nucleotide sequence ID" value="NZ_CP017634.1"/>
</dbReference>
<dbReference type="Pfam" id="PF02608">
    <property type="entry name" value="Bmp"/>
    <property type="match status" value="1"/>
</dbReference>
<dbReference type="PROSITE" id="PS51257">
    <property type="entry name" value="PROKAR_LIPOPROTEIN"/>
    <property type="match status" value="1"/>
</dbReference>
<evidence type="ECO:0000313" key="5">
    <source>
        <dbReference type="Proteomes" id="UP000323521"/>
    </source>
</evidence>
<feature type="chain" id="PRO_5039323739" evidence="2">
    <location>
        <begin position="22"/>
        <end position="372"/>
    </location>
</feature>
<evidence type="ECO:0000256" key="1">
    <source>
        <dbReference type="ARBA" id="ARBA00022729"/>
    </source>
</evidence>
<name>A0A3G1KUY8_FORW1</name>
<dbReference type="PANTHER" id="PTHR43208">
    <property type="entry name" value="ABC TRANSPORTER SUBSTRATE-BINDING PROTEIN"/>
    <property type="match status" value="1"/>
</dbReference>
<evidence type="ECO:0000313" key="4">
    <source>
        <dbReference type="EMBL" id="ATW26261.1"/>
    </source>
</evidence>
<keyword evidence="5" id="KW-1185">Reference proteome</keyword>
<dbReference type="Proteomes" id="UP000323521">
    <property type="component" value="Chromosome"/>
</dbReference>
<protein>
    <submittedName>
        <fullName evidence="4">BMP family ABC transporter substrate-binding protein</fullName>
    </submittedName>
</protein>
<dbReference type="AlphaFoldDB" id="A0A3G1KUY8"/>
<dbReference type="SUPFAM" id="SSF53822">
    <property type="entry name" value="Periplasmic binding protein-like I"/>
    <property type="match status" value="1"/>
</dbReference>